<dbReference type="InterPro" id="IPR043502">
    <property type="entry name" value="DNA/RNA_pol_sf"/>
</dbReference>
<dbReference type="GO" id="GO:0003887">
    <property type="term" value="F:DNA-directed DNA polymerase activity"/>
    <property type="evidence" value="ECO:0007669"/>
    <property type="project" value="TreeGrafter"/>
</dbReference>
<dbReference type="Gene3D" id="3.40.1170.60">
    <property type="match status" value="1"/>
</dbReference>
<protein>
    <recommendedName>
        <fullName evidence="2">UmuC domain-containing protein</fullName>
    </recommendedName>
</protein>
<evidence type="ECO:0000256" key="1">
    <source>
        <dbReference type="SAM" id="MobiDB-lite"/>
    </source>
</evidence>
<reference evidence="4" key="1">
    <citation type="submission" date="2021-01" db="EMBL/GenBank/DDBJ databases">
        <authorList>
            <person name="Corre E."/>
            <person name="Pelletier E."/>
            <person name="Niang G."/>
            <person name="Scheremetjew M."/>
            <person name="Finn R."/>
            <person name="Kale V."/>
            <person name="Holt S."/>
            <person name="Cochrane G."/>
            <person name="Meng A."/>
            <person name="Brown T."/>
            <person name="Cohen L."/>
        </authorList>
    </citation>
    <scope>NUCLEOTIDE SEQUENCE</scope>
    <source>
        <strain evidence="4">308</strain>
    </source>
</reference>
<gene>
    <name evidence="3" type="ORF">CHYS00102_LOCUS30359</name>
    <name evidence="4" type="ORF">CHYS00102_LOCUS30360</name>
</gene>
<feature type="compositionally biased region" description="Polar residues" evidence="1">
    <location>
        <begin position="37"/>
        <end position="49"/>
    </location>
</feature>
<dbReference type="EMBL" id="HBFR01041547">
    <property type="protein sequence ID" value="CAD8903140.1"/>
    <property type="molecule type" value="Transcribed_RNA"/>
</dbReference>
<dbReference type="GO" id="GO:0006281">
    <property type="term" value="P:DNA repair"/>
    <property type="evidence" value="ECO:0007669"/>
    <property type="project" value="InterPro"/>
</dbReference>
<evidence type="ECO:0000313" key="4">
    <source>
        <dbReference type="EMBL" id="CAD8903141.1"/>
    </source>
</evidence>
<dbReference type="AlphaFoldDB" id="A0A6U5M9N7"/>
<dbReference type="GO" id="GO:0003684">
    <property type="term" value="F:damaged DNA binding"/>
    <property type="evidence" value="ECO:0007669"/>
    <property type="project" value="InterPro"/>
</dbReference>
<dbReference type="Gene3D" id="6.10.250.1630">
    <property type="match status" value="1"/>
</dbReference>
<feature type="region of interest" description="Disordered" evidence="1">
    <location>
        <begin position="1"/>
        <end position="70"/>
    </location>
</feature>
<dbReference type="PANTHER" id="PTHR46404">
    <property type="entry name" value="DNA POLYMERASE IOTA"/>
    <property type="match status" value="1"/>
</dbReference>
<dbReference type="Pfam" id="PF00817">
    <property type="entry name" value="IMS"/>
    <property type="match status" value="1"/>
</dbReference>
<feature type="compositionally biased region" description="Basic and acidic residues" evidence="1">
    <location>
        <begin position="50"/>
        <end position="66"/>
    </location>
</feature>
<evidence type="ECO:0000313" key="3">
    <source>
        <dbReference type="EMBL" id="CAD8903140.1"/>
    </source>
</evidence>
<evidence type="ECO:0000259" key="2">
    <source>
        <dbReference type="PROSITE" id="PS50173"/>
    </source>
</evidence>
<sequence length="687" mass="77478">MKSAPSQYFDSLKDEDEEISDSDDDACWSLKYDPDNEQNGHFSGVSDTSPCKKDMLESKSASRPDEISYPSPPMRRMIVHLDVDCFYCQCEAIDDSTGLLDSCPFAIGQKHIIVTCNYVARKLGVKKLMSKRSALEICPRLKIIDGSDLARYRTQSRNIYMAFRNAVKSLGGGDGNQVCRGGMDEMFADITASVDFIEDVSVGLVETLPATKKNTFVYGNQSGMISISEDQSGASTTIYFSAADCCEVDGVGVASASSCSARDQWGSKKDREICIKRLEWASDLAHIVKRKVYEETKFKTCCGISVSPMLAKIASDLKKPDSLNVLYPWRSMNILESMPLRKIPQLGSQTLKILNECLEEENQSRTKRDDHWWTCRDLLSVPQYKVVNCLKKSKQFRMNCEQHASSLIQKCQGIDSRAIIDDEGRVSKTVSVEDSFRRGSIMSRLQIFQALEPILVRLPKLLEERRQNSALPSLAFPNTVRVSMRNLTREDETSEGTAKGVCTTRQQKINGQLLMETSNESERVNILRSAVVPLIHEILDKGRKVNDDIQKNFTRINIAVTNFSDNKEDGSKHIPVQEMMSITSHFPKMKRKMTHTTGQDGQDGCVEMVASQAMLKKDVDYRLHGHKDERIPDGIDPDVLKELPADVVKEILSQRSTDCRRFQHRQTIKKKKGIEAFFCLQSKREKN</sequence>
<dbReference type="InterPro" id="IPR001126">
    <property type="entry name" value="UmuC"/>
</dbReference>
<feature type="compositionally biased region" description="Acidic residues" evidence="1">
    <location>
        <begin position="13"/>
        <end position="26"/>
    </location>
</feature>
<dbReference type="InterPro" id="IPR043128">
    <property type="entry name" value="Rev_trsase/Diguanyl_cyclase"/>
</dbReference>
<dbReference type="InterPro" id="IPR036775">
    <property type="entry name" value="DNA_pol_Y-fam_lit_finger_sf"/>
</dbReference>
<dbReference type="GO" id="GO:0019985">
    <property type="term" value="P:translesion synthesis"/>
    <property type="evidence" value="ECO:0007669"/>
    <property type="project" value="TreeGrafter"/>
</dbReference>
<dbReference type="EMBL" id="HBFR01041548">
    <property type="protein sequence ID" value="CAD8903141.1"/>
    <property type="molecule type" value="Transcribed_RNA"/>
</dbReference>
<dbReference type="PANTHER" id="PTHR46404:SF1">
    <property type="entry name" value="DNA POLYMERASE IOTA"/>
    <property type="match status" value="1"/>
</dbReference>
<feature type="domain" description="UmuC" evidence="2">
    <location>
        <begin position="78"/>
        <end position="347"/>
    </location>
</feature>
<name>A0A6U5M9N7_9STRA</name>
<dbReference type="SUPFAM" id="SSF56672">
    <property type="entry name" value="DNA/RNA polymerases"/>
    <property type="match status" value="1"/>
</dbReference>
<dbReference type="Gene3D" id="3.30.70.270">
    <property type="match status" value="1"/>
</dbReference>
<dbReference type="Gene3D" id="3.30.1490.100">
    <property type="entry name" value="DNA polymerase, Y-family, little finger domain"/>
    <property type="match status" value="1"/>
</dbReference>
<proteinExistence type="predicted"/>
<accession>A0A6U5M9N7</accession>
<dbReference type="PROSITE" id="PS50173">
    <property type="entry name" value="UMUC"/>
    <property type="match status" value="1"/>
</dbReference>
<organism evidence="4">
    <name type="scientific">Corethron hystrix</name>
    <dbReference type="NCBI Taxonomy" id="216773"/>
    <lineage>
        <taxon>Eukaryota</taxon>
        <taxon>Sar</taxon>
        <taxon>Stramenopiles</taxon>
        <taxon>Ochrophyta</taxon>
        <taxon>Bacillariophyta</taxon>
        <taxon>Coscinodiscophyceae</taxon>
        <taxon>Corethrophycidae</taxon>
        <taxon>Corethrales</taxon>
        <taxon>Corethraceae</taxon>
        <taxon>Corethron</taxon>
    </lineage>
</organism>